<keyword evidence="10" id="KW-1185">Reference proteome</keyword>
<dbReference type="PANTHER" id="PTHR32196:SF21">
    <property type="entry name" value="ABC TRANSPORTER PERMEASE PROTEIN YPHD-RELATED"/>
    <property type="match status" value="1"/>
</dbReference>
<organism evidence="9 10">
    <name type="scientific">Pelolinea submarina</name>
    <dbReference type="NCBI Taxonomy" id="913107"/>
    <lineage>
        <taxon>Bacteria</taxon>
        <taxon>Bacillati</taxon>
        <taxon>Chloroflexota</taxon>
        <taxon>Anaerolineae</taxon>
        <taxon>Anaerolineales</taxon>
        <taxon>Anaerolineaceae</taxon>
        <taxon>Pelolinea</taxon>
    </lineage>
</organism>
<gene>
    <name evidence="9" type="ORF">DFR64_2930</name>
</gene>
<dbReference type="RefSeq" id="WP_116226184.1">
    <property type="nucleotide sequence ID" value="NZ_AP018437.1"/>
</dbReference>
<keyword evidence="6 8" id="KW-1133">Transmembrane helix</keyword>
<name>A0A347ZWV2_9CHLR</name>
<feature type="transmembrane region" description="Helical" evidence="8">
    <location>
        <begin position="103"/>
        <end position="123"/>
    </location>
</feature>
<comment type="subcellular location">
    <subcellularLocation>
        <location evidence="1">Cell membrane</location>
        <topology evidence="1">Multi-pass membrane protein</topology>
    </subcellularLocation>
</comment>
<protein>
    <submittedName>
        <fullName evidence="9">Monosaccharide ABC transporter membrane protein (CUT2 family)</fullName>
    </submittedName>
</protein>
<dbReference type="GO" id="GO:0022857">
    <property type="term" value="F:transmembrane transporter activity"/>
    <property type="evidence" value="ECO:0007669"/>
    <property type="project" value="InterPro"/>
</dbReference>
<evidence type="ECO:0000256" key="5">
    <source>
        <dbReference type="ARBA" id="ARBA00022692"/>
    </source>
</evidence>
<keyword evidence="5 8" id="KW-0812">Transmembrane</keyword>
<evidence type="ECO:0000256" key="6">
    <source>
        <dbReference type="ARBA" id="ARBA00022989"/>
    </source>
</evidence>
<feature type="transmembrane region" description="Helical" evidence="8">
    <location>
        <begin position="342"/>
        <end position="359"/>
    </location>
</feature>
<keyword evidence="4" id="KW-0997">Cell inner membrane</keyword>
<dbReference type="GO" id="GO:0005886">
    <property type="term" value="C:plasma membrane"/>
    <property type="evidence" value="ECO:0007669"/>
    <property type="project" value="UniProtKB-SubCell"/>
</dbReference>
<dbReference type="AlphaFoldDB" id="A0A347ZWV2"/>
<proteinExistence type="predicted"/>
<dbReference type="CDD" id="cd06579">
    <property type="entry name" value="TM_PBP1_transp_AraH_like"/>
    <property type="match status" value="1"/>
</dbReference>
<dbReference type="Proteomes" id="UP000256388">
    <property type="component" value="Unassembled WGS sequence"/>
</dbReference>
<dbReference type="Pfam" id="PF02653">
    <property type="entry name" value="BPD_transp_2"/>
    <property type="match status" value="1"/>
</dbReference>
<sequence length="369" mass="38890">MSDQIQGEAVEKLKNGENGVQPAAGHLSSIEQKDLTPIQMVLRSTAFWILVILVVLVAIFGYLTPNNVFLKPGTLFTVGLNASQMLILAVGATIQLASKNMDLSVGTNLILTSTLAAKILKMVAGTPEQIMAGSYPNLGMAIVAAVAASIVFGGLFGMINGLIVTKLKMEAFIATLATMMVYWGISLVITQGASEVGIPRALQLGFGHKKLLDLIPLPLVVALIISGIMWLMMRYTKFGLYTCAIGSSKESSERSGINTDLYVVSIFVLVGVLAGIAGFFDLARFATTNPQGHQTDGLLAITAAVMGGTSLKGGRASIPGAMLGALIPTIIQTGLVIMSVGAFYQMIATGVFLVIAVYLDQKRYASLLD</sequence>
<dbReference type="PANTHER" id="PTHR32196">
    <property type="entry name" value="ABC TRANSPORTER PERMEASE PROTEIN YPHD-RELATED-RELATED"/>
    <property type="match status" value="1"/>
</dbReference>
<evidence type="ECO:0000256" key="7">
    <source>
        <dbReference type="ARBA" id="ARBA00023136"/>
    </source>
</evidence>
<keyword evidence="3" id="KW-1003">Cell membrane</keyword>
<feature type="transmembrane region" description="Helical" evidence="8">
    <location>
        <begin position="211"/>
        <end position="232"/>
    </location>
</feature>
<keyword evidence="7 8" id="KW-0472">Membrane</keyword>
<dbReference type="EMBL" id="QUMS01000005">
    <property type="protein sequence ID" value="REG05526.1"/>
    <property type="molecule type" value="Genomic_DNA"/>
</dbReference>
<feature type="transmembrane region" description="Helical" evidence="8">
    <location>
        <begin position="171"/>
        <end position="190"/>
    </location>
</feature>
<evidence type="ECO:0000256" key="4">
    <source>
        <dbReference type="ARBA" id="ARBA00022519"/>
    </source>
</evidence>
<feature type="transmembrane region" description="Helical" evidence="8">
    <location>
        <begin position="75"/>
        <end position="97"/>
    </location>
</feature>
<evidence type="ECO:0000256" key="8">
    <source>
        <dbReference type="SAM" id="Phobius"/>
    </source>
</evidence>
<dbReference type="InterPro" id="IPR001851">
    <property type="entry name" value="ABC_transp_permease"/>
</dbReference>
<comment type="caution">
    <text evidence="9">The sequence shown here is derived from an EMBL/GenBank/DDBJ whole genome shotgun (WGS) entry which is preliminary data.</text>
</comment>
<feature type="transmembrane region" description="Helical" evidence="8">
    <location>
        <begin position="261"/>
        <end position="280"/>
    </location>
</feature>
<keyword evidence="2" id="KW-0813">Transport</keyword>
<accession>A0A347ZWV2</accession>
<feature type="transmembrane region" description="Helical" evidence="8">
    <location>
        <begin position="45"/>
        <end position="63"/>
    </location>
</feature>
<evidence type="ECO:0000313" key="10">
    <source>
        <dbReference type="Proteomes" id="UP000256388"/>
    </source>
</evidence>
<evidence type="ECO:0000313" key="9">
    <source>
        <dbReference type="EMBL" id="REG05526.1"/>
    </source>
</evidence>
<feature type="transmembrane region" description="Helical" evidence="8">
    <location>
        <begin position="135"/>
        <end position="159"/>
    </location>
</feature>
<reference evidence="9 10" key="1">
    <citation type="submission" date="2018-08" db="EMBL/GenBank/DDBJ databases">
        <title>Genomic Encyclopedia of Type Strains, Phase IV (KMG-IV): sequencing the most valuable type-strain genomes for metagenomic binning, comparative biology and taxonomic classification.</title>
        <authorList>
            <person name="Goeker M."/>
        </authorList>
    </citation>
    <scope>NUCLEOTIDE SEQUENCE [LARGE SCALE GENOMIC DNA]</scope>
    <source>
        <strain evidence="9 10">DSM 23923</strain>
    </source>
</reference>
<evidence type="ECO:0000256" key="1">
    <source>
        <dbReference type="ARBA" id="ARBA00004651"/>
    </source>
</evidence>
<dbReference type="OrthoDB" id="9797838at2"/>
<evidence type="ECO:0000256" key="2">
    <source>
        <dbReference type="ARBA" id="ARBA00022448"/>
    </source>
</evidence>
<evidence type="ECO:0000256" key="3">
    <source>
        <dbReference type="ARBA" id="ARBA00022475"/>
    </source>
</evidence>